<keyword evidence="3" id="KW-1185">Reference proteome</keyword>
<dbReference type="Proteomes" id="UP000093482">
    <property type="component" value="Unassembled WGS sequence"/>
</dbReference>
<dbReference type="OrthoDB" id="2360495at2"/>
<keyword evidence="1" id="KW-1133">Transmembrane helix</keyword>
<dbReference type="Pfam" id="PF11667">
    <property type="entry name" value="DUF3267"/>
    <property type="match status" value="1"/>
</dbReference>
<name>A0A1C0YFV6_9BACL</name>
<protein>
    <recommendedName>
        <fullName evidence="4">DUF3267 domain-containing protein</fullName>
    </recommendedName>
</protein>
<feature type="transmembrane region" description="Helical" evidence="1">
    <location>
        <begin position="18"/>
        <end position="37"/>
    </location>
</feature>
<reference evidence="2 3" key="1">
    <citation type="submission" date="2016-07" db="EMBL/GenBank/DDBJ databases">
        <title>Caryophanon latum genome sequencing.</title>
        <authorList>
            <person name="Verma A."/>
            <person name="Pal Y."/>
            <person name="Krishnamurthi S."/>
        </authorList>
    </citation>
    <scope>NUCLEOTIDE SEQUENCE [LARGE SCALE GENOMIC DNA]</scope>
    <source>
        <strain evidence="2 3">DSM 14151</strain>
    </source>
</reference>
<keyword evidence="1" id="KW-0472">Membrane</keyword>
<dbReference type="RefSeq" id="WP_066466199.1">
    <property type="nucleotide sequence ID" value="NZ_MATO01000064.1"/>
</dbReference>
<evidence type="ECO:0000256" key="1">
    <source>
        <dbReference type="SAM" id="Phobius"/>
    </source>
</evidence>
<accession>A0A1C0YFV6</accession>
<keyword evidence="1" id="KW-0812">Transmembrane</keyword>
<dbReference type="AlphaFoldDB" id="A0A1C0YFV6"/>
<dbReference type="InterPro" id="IPR021683">
    <property type="entry name" value="DUF3267"/>
</dbReference>
<feature type="transmembrane region" description="Helical" evidence="1">
    <location>
        <begin position="134"/>
        <end position="153"/>
    </location>
</feature>
<feature type="transmembrane region" description="Helical" evidence="1">
    <location>
        <begin position="105"/>
        <end position="128"/>
    </location>
</feature>
<gene>
    <name evidence="2" type="ORF">A6K76_14810</name>
</gene>
<evidence type="ECO:0008006" key="4">
    <source>
        <dbReference type="Google" id="ProtNLM"/>
    </source>
</evidence>
<sequence>MHCWKILNIEREYGTRKMYLIALIHAVLTFSFSYVFLNLFNYAVYDDRYFVYFMCIILLIYPLHKLLHFLPLFRHRHKMSIRLRRRLYGIPTIHMRIKEPIPKRLYIFSLLFPFLVLTTILLIVAVMFPTITHYASILLGVHALLCAFDYIYIKHLIHSPTDALIEETPRGYEILVPLS</sequence>
<evidence type="ECO:0000313" key="2">
    <source>
        <dbReference type="EMBL" id="OCS86003.1"/>
    </source>
</evidence>
<comment type="caution">
    <text evidence="2">The sequence shown here is derived from an EMBL/GenBank/DDBJ whole genome shotgun (WGS) entry which is preliminary data.</text>
</comment>
<organism evidence="2 3">
    <name type="scientific">Caryophanon latum</name>
    <dbReference type="NCBI Taxonomy" id="33977"/>
    <lineage>
        <taxon>Bacteria</taxon>
        <taxon>Bacillati</taxon>
        <taxon>Bacillota</taxon>
        <taxon>Bacilli</taxon>
        <taxon>Bacillales</taxon>
        <taxon>Caryophanaceae</taxon>
        <taxon>Caryophanon</taxon>
    </lineage>
</organism>
<feature type="transmembrane region" description="Helical" evidence="1">
    <location>
        <begin position="49"/>
        <end position="73"/>
    </location>
</feature>
<dbReference type="EMBL" id="MATO01000064">
    <property type="protein sequence ID" value="OCS86003.1"/>
    <property type="molecule type" value="Genomic_DNA"/>
</dbReference>
<evidence type="ECO:0000313" key="3">
    <source>
        <dbReference type="Proteomes" id="UP000093482"/>
    </source>
</evidence>
<proteinExistence type="predicted"/>